<accession>A0A7M1B4A0</accession>
<evidence type="ECO:0000313" key="2">
    <source>
        <dbReference type="Proteomes" id="UP000593719"/>
    </source>
</evidence>
<dbReference type="Proteomes" id="UP000593719">
    <property type="component" value="Chromosome"/>
</dbReference>
<name>A0A7M1B4A0_9BACT</name>
<dbReference type="RefSeq" id="WP_226069332.1">
    <property type="nucleotide sequence ID" value="NZ_CP041235.1"/>
</dbReference>
<keyword evidence="2" id="KW-1185">Reference proteome</keyword>
<protein>
    <submittedName>
        <fullName evidence="1">Uncharacterized protein</fullName>
    </submittedName>
</protein>
<sequence>MTLEQKWIENDYNPFILFRSNGKIISLNTEAQFLLGSVQPSELFNLAQTYANITFGFKTTFLELEYGRYKFFAITVGYEDEECIGIKLYQAPTYKINTKKPDGELTNIFTITDLCIASNSISSEINFIKNYDPTIPDVVVNANNLIKLLNFIYRASQKSRVIETKISYIVGEYIKFHDKKYGLFSISVIADNIDKEMLPDIKMLADKYDFYVEITKKSISIHLPIITH</sequence>
<evidence type="ECO:0000313" key="1">
    <source>
        <dbReference type="EMBL" id="QOP43522.1"/>
    </source>
</evidence>
<dbReference type="AlphaFoldDB" id="A0A7M1B4A0"/>
<dbReference type="KEGG" id="ssei:FJR45_05980"/>
<dbReference type="EMBL" id="CP041235">
    <property type="protein sequence ID" value="QOP43522.1"/>
    <property type="molecule type" value="Genomic_DNA"/>
</dbReference>
<reference evidence="1 2" key="1">
    <citation type="submission" date="2019-06" db="EMBL/GenBank/DDBJ databases">
        <title>Sulfurimonas gotlandica sp. nov., a chemoautotrophic and psychrotolerant epsilonproteobacterium isolated from a pelagic redoxcline, and an emended description of the genus Sulfurimonas.</title>
        <authorList>
            <person name="Wang S."/>
            <person name="Jiang L."/>
            <person name="Shao Z."/>
        </authorList>
    </citation>
    <scope>NUCLEOTIDE SEQUENCE [LARGE SCALE GENOMIC DNA]</scope>
    <source>
        <strain evidence="1 2">S2-6</strain>
    </source>
</reference>
<gene>
    <name evidence="1" type="ORF">FJR45_05980</name>
</gene>
<organism evidence="1 2">
    <name type="scientific">Sulfurimonas sediminis</name>
    <dbReference type="NCBI Taxonomy" id="2590020"/>
    <lineage>
        <taxon>Bacteria</taxon>
        <taxon>Pseudomonadati</taxon>
        <taxon>Campylobacterota</taxon>
        <taxon>Epsilonproteobacteria</taxon>
        <taxon>Campylobacterales</taxon>
        <taxon>Sulfurimonadaceae</taxon>
        <taxon>Sulfurimonas</taxon>
    </lineage>
</organism>
<proteinExistence type="predicted"/>